<dbReference type="EMBL" id="JAZHOV010000001">
    <property type="protein sequence ID" value="MEF2253785.1"/>
    <property type="molecule type" value="Genomic_DNA"/>
</dbReference>
<dbReference type="RefSeq" id="WP_331790502.1">
    <property type="nucleotide sequence ID" value="NZ_BAAAUO010000003.1"/>
</dbReference>
<keyword evidence="1" id="KW-1133">Transmembrane helix</keyword>
<accession>A0ABU7V273</accession>
<keyword evidence="1" id="KW-0472">Membrane</keyword>
<protein>
    <submittedName>
        <fullName evidence="2">DUF5719 family protein</fullName>
    </submittedName>
</protein>
<dbReference type="InterPro" id="IPR043777">
    <property type="entry name" value="DUF5719"/>
</dbReference>
<sequence>MTGSASRWLRPVFGALAGAGAIAAIALVPLIEVPPIAPEPASVAVSPPSAGQTLVCAGDLLVSARDSTAVSSITVAAPQAVATAGESAIDRGELASDAAGAAPLVLRSMPGSEPFAAAGSATVGDPDLAGYSAASCRLPLLDSWLVAGAGTTGAADLVVLSNPGEVAATVTLTVYGASGAEVPPGGGGIIVRPGAQRIIPLSGIALGEESPVVHVQATGAPVAASLQSSITRVLEPGGVDQSGGLSELATSQTIVGVTVTEGALASGSGLSGTMVRVLSPDADTEATISVRAVGAAAPAIDPVNVQLRSGIPAAVEMPSLPVGSYTVDVVASTPVAAAVWQTTGFGAGSDFAWYQASPQIESSAVIAVPSGPGPVLTIANPGSADVTVELAEPGSGPVPVTVPAGASVQVPLRAAIAYELTGGPVRASVGYVGAGALGAFPVFPATAGQEPIVVYP</sequence>
<gene>
    <name evidence="2" type="ORF">V2V91_01375</name>
</gene>
<reference evidence="2 3" key="1">
    <citation type="submission" date="2024-01" db="EMBL/GenBank/DDBJ databases">
        <title>the genome sequence of strain Microbacterium schleiferi NBRC 15075.</title>
        <authorList>
            <person name="Ding Y."/>
            <person name="Zhang G."/>
        </authorList>
    </citation>
    <scope>NUCLEOTIDE SEQUENCE [LARGE SCALE GENOMIC DNA]</scope>
    <source>
        <strain evidence="2 3">NBRC 15075</strain>
    </source>
</reference>
<proteinExistence type="predicted"/>
<evidence type="ECO:0000313" key="3">
    <source>
        <dbReference type="Proteomes" id="UP001351900"/>
    </source>
</evidence>
<evidence type="ECO:0000313" key="2">
    <source>
        <dbReference type="EMBL" id="MEF2253785.1"/>
    </source>
</evidence>
<organism evidence="2 3">
    <name type="scientific">Microbacterium schleiferi</name>
    <dbReference type="NCBI Taxonomy" id="69362"/>
    <lineage>
        <taxon>Bacteria</taxon>
        <taxon>Bacillati</taxon>
        <taxon>Actinomycetota</taxon>
        <taxon>Actinomycetes</taxon>
        <taxon>Micrococcales</taxon>
        <taxon>Microbacteriaceae</taxon>
        <taxon>Microbacterium</taxon>
    </lineage>
</organism>
<evidence type="ECO:0000256" key="1">
    <source>
        <dbReference type="SAM" id="Phobius"/>
    </source>
</evidence>
<dbReference type="Proteomes" id="UP001351900">
    <property type="component" value="Unassembled WGS sequence"/>
</dbReference>
<keyword evidence="1" id="KW-0812">Transmembrane</keyword>
<feature type="transmembrane region" description="Helical" evidence="1">
    <location>
        <begin position="12"/>
        <end position="31"/>
    </location>
</feature>
<comment type="caution">
    <text evidence="2">The sequence shown here is derived from an EMBL/GenBank/DDBJ whole genome shotgun (WGS) entry which is preliminary data.</text>
</comment>
<dbReference type="Pfam" id="PF18986">
    <property type="entry name" value="DUF5719"/>
    <property type="match status" value="1"/>
</dbReference>
<keyword evidence="3" id="KW-1185">Reference proteome</keyword>
<name>A0ABU7V273_9MICO</name>